<protein>
    <recommendedName>
        <fullName evidence="4">Phage tail protein</fullName>
    </recommendedName>
</protein>
<organism evidence="2 3">
    <name type="scientific">Emergencia timonensis</name>
    <dbReference type="NCBI Taxonomy" id="1776384"/>
    <lineage>
        <taxon>Bacteria</taxon>
        <taxon>Bacillati</taxon>
        <taxon>Bacillota</taxon>
        <taxon>Clostridia</taxon>
        <taxon>Peptostreptococcales</taxon>
        <taxon>Anaerovoracaceae</taxon>
        <taxon>Emergencia</taxon>
    </lineage>
</organism>
<dbReference type="EMBL" id="QRMS01000003">
    <property type="protein sequence ID" value="RHJ87391.1"/>
    <property type="molecule type" value="Genomic_DNA"/>
</dbReference>
<dbReference type="Proteomes" id="UP000284841">
    <property type="component" value="Unassembled WGS sequence"/>
</dbReference>
<evidence type="ECO:0008006" key="4">
    <source>
        <dbReference type="Google" id="ProtNLM"/>
    </source>
</evidence>
<evidence type="ECO:0000313" key="2">
    <source>
        <dbReference type="EMBL" id="RHJ87391.1"/>
    </source>
</evidence>
<dbReference type="STRING" id="1776384.GCA_900086585_00945"/>
<evidence type="ECO:0000256" key="1">
    <source>
        <dbReference type="SAM" id="MobiDB-lite"/>
    </source>
</evidence>
<dbReference type="OrthoDB" id="1624444at2"/>
<keyword evidence="3" id="KW-1185">Reference proteome</keyword>
<dbReference type="AlphaFoldDB" id="A0A415E194"/>
<proteinExistence type="predicted"/>
<name>A0A415E194_9FIRM</name>
<evidence type="ECO:0000313" key="3">
    <source>
        <dbReference type="Proteomes" id="UP000284841"/>
    </source>
</evidence>
<accession>A0A415E194</accession>
<reference evidence="2 3" key="1">
    <citation type="submission" date="2018-08" db="EMBL/GenBank/DDBJ databases">
        <title>A genome reference for cultivated species of the human gut microbiota.</title>
        <authorList>
            <person name="Zou Y."/>
            <person name="Xue W."/>
            <person name="Luo G."/>
        </authorList>
    </citation>
    <scope>NUCLEOTIDE SEQUENCE [LARGE SCALE GENOMIC DNA]</scope>
    <source>
        <strain evidence="2 3">AM07-24</strain>
    </source>
</reference>
<sequence length="243" mass="26950">MATWVNFCRTEQGKVLDAKLVNGSIPLRFTKAMSGSEKINPVLLPALTELPGPKQTLTLSDKLYTDDPTEVILPVMLQNKGLAESYKMYILGLYAEDPDLGEILYMVCQTTTEEGEEIPSETNQPAFSIQWNHVIKTADASKVTVEVPEAGLLTEHIADQKYALKSHRHDVYDIVGFENLNIDLGYFDDETQVQSHNTSEYAHQNMVLNGNEIETLASGETSDLQTHMTDPLAHPNLKVDGNG</sequence>
<comment type="caution">
    <text evidence="2">The sequence shown here is derived from an EMBL/GenBank/DDBJ whole genome shotgun (WGS) entry which is preliminary data.</text>
</comment>
<gene>
    <name evidence="2" type="ORF">DW099_11885</name>
</gene>
<dbReference type="RefSeq" id="WP_118335853.1">
    <property type="nucleotide sequence ID" value="NZ_AP025567.1"/>
</dbReference>
<feature type="region of interest" description="Disordered" evidence="1">
    <location>
        <begin position="221"/>
        <end position="243"/>
    </location>
</feature>